<evidence type="ECO:0000313" key="4">
    <source>
        <dbReference type="EMBL" id="PST42252.1"/>
    </source>
</evidence>
<reference evidence="4" key="2">
    <citation type="journal article" date="2019" name="Int. J. Syst. Evol. Microbiol.">
        <title>Faecalibacillus intestinalis gen. nov., sp. nov. and Faecalibacillus faecis sp. nov., isolated from human faeces.</title>
        <authorList>
            <person name="Seo B."/>
            <person name="Jeon K."/>
            <person name="Baek I."/>
            <person name="Lee Y.M."/>
            <person name="Baek K."/>
            <person name="Ko G."/>
        </authorList>
    </citation>
    <scope>NUCLEOTIDE SEQUENCE</scope>
    <source>
        <strain evidence="4">SNUG30370</strain>
    </source>
</reference>
<dbReference type="GO" id="GO:0006071">
    <property type="term" value="P:glycerol metabolic process"/>
    <property type="evidence" value="ECO:0007669"/>
    <property type="project" value="InterPro"/>
</dbReference>
<dbReference type="EMBL" id="JAJDKZ010000005">
    <property type="protein sequence ID" value="MCB8609489.1"/>
    <property type="molecule type" value="Genomic_DNA"/>
</dbReference>
<keyword evidence="1" id="KW-0175">Coiled coil</keyword>
<evidence type="ECO:0000256" key="1">
    <source>
        <dbReference type="SAM" id="Coils"/>
    </source>
</evidence>
<dbReference type="InterPro" id="IPR004007">
    <property type="entry name" value="DhaL_dom"/>
</dbReference>
<dbReference type="Proteomes" id="UP001198439">
    <property type="component" value="Unassembled WGS sequence"/>
</dbReference>
<dbReference type="SMART" id="SM01121">
    <property type="entry name" value="Dak1_2"/>
    <property type="match status" value="1"/>
</dbReference>
<dbReference type="InterPro" id="IPR048394">
    <property type="entry name" value="FakA-like_M"/>
</dbReference>
<dbReference type="SUPFAM" id="SSF101473">
    <property type="entry name" value="DhaL-like"/>
    <property type="match status" value="1"/>
</dbReference>
<evidence type="ECO:0000259" key="2">
    <source>
        <dbReference type="PROSITE" id="PS51480"/>
    </source>
</evidence>
<evidence type="ECO:0000313" key="3">
    <source>
        <dbReference type="EMBL" id="MCB8609489.1"/>
    </source>
</evidence>
<dbReference type="SMART" id="SM01120">
    <property type="entry name" value="Dak2"/>
    <property type="match status" value="1"/>
</dbReference>
<sequence length="554" mass="60225">MQILTGKLFKEMVLCGANTLHNNHPEIDALNVFPVPDGDTGTNMSMTFNAGAAEVKDMDTDNIYDIAKKLSKGLLMGARGNSGVILSQIFRGFAMGLEGHESVDAVAFANAWKSGAEVAYKAVMRPVEGTILTVIREASEKIVEYTQPGMEIEDVFSYFVKEAENSLERTPELLPVLKEVGVVDSGGAGLLLVLTGFMAALTGDRVDFVDIKSEGQVNAGTELESGEEGYGYCTEFIVRLEPSLIDKFSENQLKKELERIPGNSIVVVQDEDIVKVHVHTLKPGEALNLAQRFGEFVKLKIENMQEQANNLQNAAASQESIVGVDDKNPQSKREAKETAIISVCAGQGVEDAFLELHCDYVVSGGQTMNPSTEDMVAAVKEVNAKNVIILPNNSNIVMTAQQTATILEDEVNVIVIPTKTIPQGLSACVMYNPEASLEDNIAEMEDAVANVKTGQVTFAIKDTNIDGVEIKANDYMALVEKDIVACKPNKLDALKVCLEKLVDEDSELITLLVGEDVVDEEVEEIESYIEDNFDAEVDIIEGKQPVYSFIIGVE</sequence>
<dbReference type="InterPro" id="IPR033470">
    <property type="entry name" value="FakA-like_C"/>
</dbReference>
<proteinExistence type="predicted"/>
<dbReference type="RefSeq" id="WP_106987027.1">
    <property type="nucleotide sequence ID" value="NZ_JADPLM010000001.1"/>
</dbReference>
<dbReference type="PANTHER" id="PTHR33434:SF4">
    <property type="entry name" value="PHOSPHATASE PROTEIN"/>
    <property type="match status" value="1"/>
</dbReference>
<feature type="coiled-coil region" evidence="1">
    <location>
        <begin position="294"/>
        <end position="321"/>
    </location>
</feature>
<accession>A0A2T3G421</accession>
<keyword evidence="5" id="KW-1185">Reference proteome</keyword>
<dbReference type="InterPro" id="IPR036117">
    <property type="entry name" value="DhaL_dom_sf"/>
</dbReference>
<dbReference type="NCBIfam" id="TIGR03599">
    <property type="entry name" value="YloV"/>
    <property type="match status" value="1"/>
</dbReference>
<comment type="caution">
    <text evidence="4">The sequence shown here is derived from an EMBL/GenBank/DDBJ whole genome shotgun (WGS) entry which is preliminary data.</text>
</comment>
<dbReference type="GO" id="GO:0004371">
    <property type="term" value="F:glycerone kinase activity"/>
    <property type="evidence" value="ECO:0007669"/>
    <property type="project" value="InterPro"/>
</dbReference>
<dbReference type="AlphaFoldDB" id="A0A2T3G421"/>
<dbReference type="Pfam" id="PF21645">
    <property type="entry name" value="FakA-like_M"/>
    <property type="match status" value="1"/>
</dbReference>
<evidence type="ECO:0000313" key="5">
    <source>
        <dbReference type="Proteomes" id="UP000241201"/>
    </source>
</evidence>
<dbReference type="Gene3D" id="1.25.40.340">
    <property type="match status" value="1"/>
</dbReference>
<reference evidence="3" key="3">
    <citation type="submission" date="2021-10" db="EMBL/GenBank/DDBJ databases">
        <title>Collection of gut derived symbiotic bacterial strains cultured from healthy donors.</title>
        <authorList>
            <person name="Lin H."/>
            <person name="Littmann E."/>
            <person name="Kohout C."/>
            <person name="Pamer E.G."/>
        </authorList>
    </citation>
    <scope>NUCLEOTIDE SEQUENCE</scope>
    <source>
        <strain evidence="3">DFI.4.48</strain>
    </source>
</reference>
<dbReference type="EMBL" id="PYLP01000001">
    <property type="protein sequence ID" value="PST42252.1"/>
    <property type="molecule type" value="Genomic_DNA"/>
</dbReference>
<dbReference type="GeneID" id="77469772"/>
<reference evidence="5" key="1">
    <citation type="submission" date="2018-03" db="EMBL/GenBank/DDBJ databases">
        <title>Lachnoclostridium SNUG30370 gen.nov., sp.nov., isolated from human faeces.</title>
        <authorList>
            <person name="Seo B."/>
            <person name="Jeon K."/>
            <person name="Ko G."/>
        </authorList>
    </citation>
    <scope>NUCLEOTIDE SEQUENCE [LARGE SCALE GENOMIC DNA]</scope>
    <source>
        <strain evidence="5">SNUG30370</strain>
    </source>
</reference>
<name>A0A2T3G421_9FIRM</name>
<dbReference type="PANTHER" id="PTHR33434">
    <property type="entry name" value="DEGV DOMAIN-CONTAINING PROTEIN DR_1986-RELATED"/>
    <property type="match status" value="1"/>
</dbReference>
<organism evidence="4 5">
    <name type="scientific">Faecalibacillus faecis</name>
    <dbReference type="NCBI Taxonomy" id="1982628"/>
    <lineage>
        <taxon>Bacteria</taxon>
        <taxon>Bacillati</taxon>
        <taxon>Bacillota</taxon>
        <taxon>Erysipelotrichia</taxon>
        <taxon>Erysipelotrichales</taxon>
        <taxon>Coprobacillaceae</taxon>
        <taxon>Faecalibacillus</taxon>
    </lineage>
</organism>
<dbReference type="Pfam" id="PF02734">
    <property type="entry name" value="Dak2"/>
    <property type="match status" value="1"/>
</dbReference>
<dbReference type="Proteomes" id="UP000241201">
    <property type="component" value="Unassembled WGS sequence"/>
</dbReference>
<feature type="domain" description="DhaL" evidence="2">
    <location>
        <begin position="7"/>
        <end position="199"/>
    </location>
</feature>
<gene>
    <name evidence="4" type="ORF">C7U55_01450</name>
    <name evidence="3" type="ORF">LJD69_02615</name>
</gene>
<dbReference type="InterPro" id="IPR050270">
    <property type="entry name" value="DegV_domain_contain"/>
</dbReference>
<dbReference type="Pfam" id="PF13684">
    <property type="entry name" value="FakA-like_C"/>
    <property type="match status" value="1"/>
</dbReference>
<dbReference type="InterPro" id="IPR019986">
    <property type="entry name" value="YloV-like"/>
</dbReference>
<dbReference type="PROSITE" id="PS51480">
    <property type="entry name" value="DHAL"/>
    <property type="match status" value="1"/>
</dbReference>
<protein>
    <submittedName>
        <fullName evidence="3">DAK2 domain-containing protein</fullName>
    </submittedName>
</protein>